<dbReference type="InterPro" id="IPR016064">
    <property type="entry name" value="NAD/diacylglycerol_kinase_sf"/>
</dbReference>
<reference evidence="2 3" key="1">
    <citation type="submission" date="2016-01" db="EMBL/GenBank/DDBJ databases">
        <title>Complete genome and mega plasmid sequence of Sphingomonas panacis DCY99 elicits systemic resistance in rice to Xanthomonas oryzae.</title>
        <authorList>
            <person name="Kim Y.J."/>
            <person name="Yang D.C."/>
            <person name="Sing P."/>
        </authorList>
    </citation>
    <scope>NUCLEOTIDE SEQUENCE [LARGE SCALE GENOMIC DNA]</scope>
    <source>
        <strain evidence="2 3">DCY99</strain>
    </source>
</reference>
<dbReference type="GO" id="GO:0016301">
    <property type="term" value="F:kinase activity"/>
    <property type="evidence" value="ECO:0007669"/>
    <property type="project" value="InterPro"/>
</dbReference>
<dbReference type="Gene3D" id="3.40.50.10330">
    <property type="entry name" value="Probable inorganic polyphosphate/atp-NAD kinase, domain 1"/>
    <property type="match status" value="1"/>
</dbReference>
<keyword evidence="3" id="KW-1185">Reference proteome</keyword>
<evidence type="ECO:0000259" key="1">
    <source>
        <dbReference type="PROSITE" id="PS50146"/>
    </source>
</evidence>
<evidence type="ECO:0000313" key="3">
    <source>
        <dbReference type="Proteomes" id="UP000094256"/>
    </source>
</evidence>
<organism evidence="2 3">
    <name type="scientific">Sphingomonas panacis</name>
    <dbReference type="NCBI Taxonomy" id="1560345"/>
    <lineage>
        <taxon>Bacteria</taxon>
        <taxon>Pseudomonadati</taxon>
        <taxon>Pseudomonadota</taxon>
        <taxon>Alphaproteobacteria</taxon>
        <taxon>Sphingomonadales</taxon>
        <taxon>Sphingomonadaceae</taxon>
        <taxon>Sphingomonas</taxon>
    </lineage>
</organism>
<feature type="domain" description="DAGKc" evidence="1">
    <location>
        <begin position="1"/>
        <end position="128"/>
    </location>
</feature>
<dbReference type="Pfam" id="PF00781">
    <property type="entry name" value="DAGK_cat"/>
    <property type="match status" value="1"/>
</dbReference>
<protein>
    <recommendedName>
        <fullName evidence="1">DAGKc domain-containing protein</fullName>
    </recommendedName>
</protein>
<dbReference type="SUPFAM" id="SSF111331">
    <property type="entry name" value="NAD kinase/diacylglycerol kinase-like"/>
    <property type="match status" value="1"/>
</dbReference>
<evidence type="ECO:0000313" key="2">
    <source>
        <dbReference type="EMBL" id="AOH84135.1"/>
    </source>
</evidence>
<dbReference type="OrthoDB" id="7199213at2"/>
<dbReference type="RefSeq" id="WP_069204703.1">
    <property type="nucleotide sequence ID" value="NZ_CP014168.1"/>
</dbReference>
<dbReference type="InterPro" id="IPR001206">
    <property type="entry name" value="Diacylglycerol_kinase_cat_dom"/>
</dbReference>
<dbReference type="STRING" id="1560345.AWL63_09310"/>
<proteinExistence type="predicted"/>
<gene>
    <name evidence="2" type="ORF">AWL63_09310</name>
</gene>
<dbReference type="InterPro" id="IPR017438">
    <property type="entry name" value="ATP-NAD_kinase_N"/>
</dbReference>
<dbReference type="Proteomes" id="UP000094256">
    <property type="component" value="Chromosome"/>
</dbReference>
<accession>A0A1B3Z9P1</accession>
<name>A0A1B3Z9P1_9SPHN</name>
<dbReference type="EMBL" id="CP014168">
    <property type="protein sequence ID" value="AOH84135.1"/>
    <property type="molecule type" value="Genomic_DNA"/>
</dbReference>
<dbReference type="KEGG" id="span:AWL63_09310"/>
<dbReference type="PROSITE" id="PS50146">
    <property type="entry name" value="DAGK"/>
    <property type="match status" value="1"/>
</dbReference>
<dbReference type="AlphaFoldDB" id="A0A1B3Z9P1"/>
<sequence>MKTIWFITNPASGSATAAKVEALVAVFEERGLALVGRTAFPKDDLPTGEELDAAGADTVVLFAGDGTINAAVCALAKWSGAILILPGGTMNLLAKELHGNADPAAIIHAAHEYGEIVALPFVEAGQHRALVGLILGPATSWVHARELVRSGKLRGLVRALRHGIRRTFSRGIRLEGVPGLEHRAQAVFVRPGRARLDIAAVDARDFRSIAALGWEWLTGDWVAARAVTQVFAERFRIGSRKPVLALFDGEPVMLDPATQICGGETRAMFIRTLKAG</sequence>